<keyword evidence="1" id="KW-1133">Transmembrane helix</keyword>
<dbReference type="AlphaFoldDB" id="A0A6G1IIK7"/>
<proteinExistence type="predicted"/>
<feature type="transmembrane region" description="Helical" evidence="1">
    <location>
        <begin position="20"/>
        <end position="45"/>
    </location>
</feature>
<sequence>MPALPLEIRHAFEKRDNMGYPIHPIGIVLLVMLGAGFLVCAAYAITASYRDSPDTEPPRSVSQDHYMREVRTRNVNGIMAENYARYYHQPQQQRATPT</sequence>
<keyword evidence="3" id="KW-1185">Reference proteome</keyword>
<evidence type="ECO:0000313" key="3">
    <source>
        <dbReference type="Proteomes" id="UP000799291"/>
    </source>
</evidence>
<keyword evidence="1" id="KW-0812">Transmembrane</keyword>
<protein>
    <submittedName>
        <fullName evidence="2">Uncharacterized protein</fullName>
    </submittedName>
</protein>
<reference evidence="2" key="1">
    <citation type="journal article" date="2020" name="Stud. Mycol.">
        <title>101 Dothideomycetes genomes: a test case for predicting lifestyles and emergence of pathogens.</title>
        <authorList>
            <person name="Haridas S."/>
            <person name="Albert R."/>
            <person name="Binder M."/>
            <person name="Bloem J."/>
            <person name="Labutti K."/>
            <person name="Salamov A."/>
            <person name="Andreopoulos B."/>
            <person name="Baker S."/>
            <person name="Barry K."/>
            <person name="Bills G."/>
            <person name="Bluhm B."/>
            <person name="Cannon C."/>
            <person name="Castanera R."/>
            <person name="Culley D."/>
            <person name="Daum C."/>
            <person name="Ezra D."/>
            <person name="Gonzalez J."/>
            <person name="Henrissat B."/>
            <person name="Kuo A."/>
            <person name="Liang C."/>
            <person name="Lipzen A."/>
            <person name="Lutzoni F."/>
            <person name="Magnuson J."/>
            <person name="Mondo S."/>
            <person name="Nolan M."/>
            <person name="Ohm R."/>
            <person name="Pangilinan J."/>
            <person name="Park H.-J."/>
            <person name="Ramirez L."/>
            <person name="Alfaro M."/>
            <person name="Sun H."/>
            <person name="Tritt A."/>
            <person name="Yoshinaga Y."/>
            <person name="Zwiers L.-H."/>
            <person name="Turgeon B."/>
            <person name="Goodwin S."/>
            <person name="Spatafora J."/>
            <person name="Crous P."/>
            <person name="Grigoriev I."/>
        </authorList>
    </citation>
    <scope>NUCLEOTIDE SEQUENCE</scope>
    <source>
        <strain evidence="2">CBS 122367</strain>
    </source>
</reference>
<organism evidence="2 3">
    <name type="scientific">Lentithecium fluviatile CBS 122367</name>
    <dbReference type="NCBI Taxonomy" id="1168545"/>
    <lineage>
        <taxon>Eukaryota</taxon>
        <taxon>Fungi</taxon>
        <taxon>Dikarya</taxon>
        <taxon>Ascomycota</taxon>
        <taxon>Pezizomycotina</taxon>
        <taxon>Dothideomycetes</taxon>
        <taxon>Pleosporomycetidae</taxon>
        <taxon>Pleosporales</taxon>
        <taxon>Massarineae</taxon>
        <taxon>Lentitheciaceae</taxon>
        <taxon>Lentithecium</taxon>
    </lineage>
</organism>
<dbReference type="Proteomes" id="UP000799291">
    <property type="component" value="Unassembled WGS sequence"/>
</dbReference>
<name>A0A6G1IIK7_9PLEO</name>
<evidence type="ECO:0000313" key="2">
    <source>
        <dbReference type="EMBL" id="KAF2678066.1"/>
    </source>
</evidence>
<keyword evidence="1" id="KW-0472">Membrane</keyword>
<accession>A0A6G1IIK7</accession>
<evidence type="ECO:0000256" key="1">
    <source>
        <dbReference type="SAM" id="Phobius"/>
    </source>
</evidence>
<dbReference type="EMBL" id="MU005615">
    <property type="protein sequence ID" value="KAF2678066.1"/>
    <property type="molecule type" value="Genomic_DNA"/>
</dbReference>
<gene>
    <name evidence="2" type="ORF">K458DRAFT_317987</name>
</gene>
<dbReference type="OrthoDB" id="3641893at2759"/>